<dbReference type="AlphaFoldDB" id="U6LS77"/>
<reference evidence="3" key="1">
    <citation type="submission" date="2013-10" db="EMBL/GenBank/DDBJ databases">
        <title>Genomic analysis of the causative agents of coccidiosis in chickens.</title>
        <authorList>
            <person name="Reid A.J."/>
            <person name="Blake D."/>
            <person name="Billington K."/>
            <person name="Browne H."/>
            <person name="Dunn M."/>
            <person name="Hung S."/>
            <person name="Kawahara F."/>
            <person name="Miranda-Saavedra D."/>
            <person name="Mourier T."/>
            <person name="Nagra H."/>
            <person name="Otto T.D."/>
            <person name="Rawlings N."/>
            <person name="Sanchez A."/>
            <person name="Sanders M."/>
            <person name="Subramaniam C."/>
            <person name="Tay Y."/>
            <person name="Dear P."/>
            <person name="Doerig C."/>
            <person name="Gruber A."/>
            <person name="Parkinson J."/>
            <person name="Shirley M."/>
            <person name="Wan K.L."/>
            <person name="Berriman M."/>
            <person name="Tomley F."/>
            <person name="Pain A."/>
        </authorList>
    </citation>
    <scope>NUCLEOTIDE SEQUENCE [LARGE SCALE GENOMIC DNA]</scope>
    <source>
        <strain evidence="3">Houghton</strain>
    </source>
</reference>
<feature type="region of interest" description="Disordered" evidence="1">
    <location>
        <begin position="460"/>
        <end position="482"/>
    </location>
</feature>
<evidence type="ECO:0000256" key="1">
    <source>
        <dbReference type="SAM" id="MobiDB-lite"/>
    </source>
</evidence>
<keyword evidence="2" id="KW-1133">Transmembrane helix</keyword>
<keyword evidence="2" id="KW-0812">Transmembrane</keyword>
<name>U6LS77_9EIME</name>
<sequence>MTAFSMPKENHHTWLQSIPQLHSDLPTGNLNKAVKDALLRTRCRSCTSARAQRSLSLLSAFAAVTAVVFFAYLCSSLIRRRTDTFSFGRKLATRSSKPEGSSSGKSEETSSDKSDDSESCATDTHEVPGASRDPPSPLTPTSREPFAIESGHGESEIVSPRETVSWARNEGLSHAVEQQLGTAGEQVSVKRKGIENASVERVAKLSKLEQPIQETPPAAPPPPLDPDTEFLIDSILSEGTTALFQGMWVLGDAAADIASSELHSEHAVPSREHLQQQGQAVLASADKISTGSSGSPYTVHESEADGASPLSALESVLAEASHDPEGLLPDDWLQSQEAEGLEEALGMMASDETASAWPSSSEEPKGTAMGHSSLHAATSGGRMDAEALPIPEEPQSDPSREKIEITDEALAETDGQAAQASHEALRMPSTEPRVTPNDGLAESALESSVLRSILLSKSDDSMTLSSSETTDEASAETGGQAAQLLSERAQSATSNLLDKFVRLQEILGWVSDDVLRTHPFYHHPGMQLRLSRRTVNLNTVEYYRSKRQKVVLLLSKFRHLLKKTWLTSEEFDVLVGVTERLCGYASGIMLVDSTAKAAIETLGRVFIVMDTLYCAAEVLGQSSRKNAWWPSVRRHLRDTEFLITASEKIFKATTWGSTIISALSVALDYYKMGERPPLRLVVALKLAIFLLPVPTDFLTIKWDPWRKDAEEWLHSIKQS</sequence>
<feature type="region of interest" description="Disordered" evidence="1">
    <location>
        <begin position="412"/>
        <end position="442"/>
    </location>
</feature>
<feature type="region of interest" description="Disordered" evidence="1">
    <location>
        <begin position="276"/>
        <end position="306"/>
    </location>
</feature>
<feature type="region of interest" description="Disordered" evidence="1">
    <location>
        <begin position="91"/>
        <end position="159"/>
    </location>
</feature>
<evidence type="ECO:0000313" key="4">
    <source>
        <dbReference type="Proteomes" id="UP000030750"/>
    </source>
</evidence>
<dbReference type="OrthoDB" id="347188at2759"/>
<feature type="compositionally biased region" description="Polar residues" evidence="1">
    <location>
        <begin position="352"/>
        <end position="361"/>
    </location>
</feature>
<proteinExistence type="predicted"/>
<keyword evidence="4" id="KW-1185">Reference proteome</keyword>
<dbReference type="EMBL" id="HG713077">
    <property type="protein sequence ID" value="CDJ52128.1"/>
    <property type="molecule type" value="Genomic_DNA"/>
</dbReference>
<feature type="region of interest" description="Disordered" evidence="1">
    <location>
        <begin position="350"/>
        <end position="381"/>
    </location>
</feature>
<feature type="compositionally biased region" description="Basic and acidic residues" evidence="1">
    <location>
        <begin position="105"/>
        <end position="116"/>
    </location>
</feature>
<evidence type="ECO:0000313" key="3">
    <source>
        <dbReference type="EMBL" id="CDJ52128.1"/>
    </source>
</evidence>
<dbReference type="Proteomes" id="UP000030750">
    <property type="component" value="Unassembled WGS sequence"/>
</dbReference>
<accession>U6LS77</accession>
<feature type="transmembrane region" description="Helical" evidence="2">
    <location>
        <begin position="54"/>
        <end position="73"/>
    </location>
</feature>
<dbReference type="VEuPathDB" id="ToxoDB:EBH_0002840"/>
<evidence type="ECO:0000256" key="2">
    <source>
        <dbReference type="SAM" id="Phobius"/>
    </source>
</evidence>
<reference evidence="3" key="2">
    <citation type="submission" date="2013-10" db="EMBL/GenBank/DDBJ databases">
        <authorList>
            <person name="Aslett M."/>
        </authorList>
    </citation>
    <scope>NUCLEOTIDE SEQUENCE [LARGE SCALE GENOMIC DNA]</scope>
    <source>
        <strain evidence="3">Houghton</strain>
    </source>
</reference>
<organism evidence="3 4">
    <name type="scientific">Eimeria brunetti</name>
    <dbReference type="NCBI Taxonomy" id="51314"/>
    <lineage>
        <taxon>Eukaryota</taxon>
        <taxon>Sar</taxon>
        <taxon>Alveolata</taxon>
        <taxon>Apicomplexa</taxon>
        <taxon>Conoidasida</taxon>
        <taxon>Coccidia</taxon>
        <taxon>Eucoccidiorida</taxon>
        <taxon>Eimeriorina</taxon>
        <taxon>Eimeriidae</taxon>
        <taxon>Eimeria</taxon>
    </lineage>
</organism>
<feature type="compositionally biased region" description="Polar residues" evidence="1">
    <location>
        <begin position="287"/>
        <end position="296"/>
    </location>
</feature>
<protein>
    <submittedName>
        <fullName evidence="3">Uncharacterized protein</fullName>
    </submittedName>
</protein>
<keyword evidence="2" id="KW-0472">Membrane</keyword>
<gene>
    <name evidence="3" type="ORF">EBH_0002840</name>
</gene>